<dbReference type="Proteomes" id="UP001300692">
    <property type="component" value="Unassembled WGS sequence"/>
</dbReference>
<gene>
    <name evidence="1" type="ORF">N7U62_09870</name>
</gene>
<evidence type="ECO:0000313" key="2">
    <source>
        <dbReference type="Proteomes" id="UP001300692"/>
    </source>
</evidence>
<comment type="caution">
    <text evidence="1">The sequence shown here is derived from an EMBL/GenBank/DDBJ whole genome shotgun (WGS) entry which is preliminary data.</text>
</comment>
<evidence type="ECO:0000313" key="1">
    <source>
        <dbReference type="EMBL" id="MCV9386970.1"/>
    </source>
</evidence>
<dbReference type="InterPro" id="IPR016024">
    <property type="entry name" value="ARM-type_fold"/>
</dbReference>
<dbReference type="InterPro" id="IPR011989">
    <property type="entry name" value="ARM-like"/>
</dbReference>
<accession>A0ABT3CU16</accession>
<dbReference type="RefSeq" id="WP_264137799.1">
    <property type="nucleotide sequence ID" value="NZ_JAOYOD010000001.1"/>
</dbReference>
<dbReference type="SUPFAM" id="SSF48371">
    <property type="entry name" value="ARM repeat"/>
    <property type="match status" value="1"/>
</dbReference>
<reference evidence="1 2" key="1">
    <citation type="submission" date="2022-10" db="EMBL/GenBank/DDBJ databases">
        <title>Comparative genomics and taxonomic characterization of three novel marine species of genus Reichenbachiella exhibiting antioxidant and polysaccharide degradation activities.</title>
        <authorList>
            <person name="Muhammad N."/>
            <person name="Lee Y.-J."/>
            <person name="Ko J."/>
            <person name="Kim S.-G."/>
        </authorList>
    </citation>
    <scope>NUCLEOTIDE SEQUENCE [LARGE SCALE GENOMIC DNA]</scope>
    <source>
        <strain evidence="1 2">ABR2-5</strain>
    </source>
</reference>
<dbReference type="Gene3D" id="1.25.10.10">
    <property type="entry name" value="Leucine-rich Repeat Variant"/>
    <property type="match status" value="1"/>
</dbReference>
<keyword evidence="2" id="KW-1185">Reference proteome</keyword>
<organism evidence="1 2">
    <name type="scientific">Reichenbachiella ulvae</name>
    <dbReference type="NCBI Taxonomy" id="2980104"/>
    <lineage>
        <taxon>Bacteria</taxon>
        <taxon>Pseudomonadati</taxon>
        <taxon>Bacteroidota</taxon>
        <taxon>Cytophagia</taxon>
        <taxon>Cytophagales</taxon>
        <taxon>Reichenbachiellaceae</taxon>
        <taxon>Reichenbachiella</taxon>
    </lineage>
</organism>
<dbReference type="EMBL" id="JAOYOD010000001">
    <property type="protein sequence ID" value="MCV9386970.1"/>
    <property type="molecule type" value="Genomic_DNA"/>
</dbReference>
<sequence length="157" mass="18035">MNKVSELKKQFESNDFQTKLSTSDQLANIGSDESLSFLLEQLKSENNRIRNAAVLGLMETRNQKFFKPILDRITELGFNEEIGTLVYALENFNCSNVLKLICELYLYGNAEVQMSTSSILADQKFKEIQGELSNVKQLLNEHGRKIEDFKIQFEITE</sequence>
<protein>
    <submittedName>
        <fullName evidence="1">HEAT repeat domain-containing protein</fullName>
    </submittedName>
</protein>
<proteinExistence type="predicted"/>
<name>A0ABT3CU16_9BACT</name>